<feature type="chain" id="PRO_5019744240" description="TonB C-terminal domain-containing protein" evidence="1">
    <location>
        <begin position="22"/>
        <end position="123"/>
    </location>
</feature>
<evidence type="ECO:0000313" key="3">
    <source>
        <dbReference type="Proteomes" id="UP000303581"/>
    </source>
</evidence>
<reference evidence="2 3" key="1">
    <citation type="submission" date="2019-03" db="EMBL/GenBank/DDBJ databases">
        <title>Draft genome sequences of two Veillonella tobetsuensis clinical isolates from intraoperative bronchial fluids of elderly patients with pulmonary carcinoma.</title>
        <authorList>
            <person name="Akiyama T."/>
        </authorList>
    </citation>
    <scope>NUCLEOTIDE SEQUENCE [LARGE SCALE GENOMIC DNA]</scope>
    <source>
        <strain evidence="2 3">PAGU 1579</strain>
    </source>
</reference>
<sequence>MLRVICLFLLLVVLSPFPVFADDMEPDNNELFSFLSKIEEQKFIPVEVMKKMGVSGPYSVPLTITTDAQGNVISVELTPNQDLSDDTAYLELVQVAKNIVWNVGNIGVEKATTVLVSFEFSLQ</sequence>
<keyword evidence="1" id="KW-0732">Signal</keyword>
<dbReference type="AlphaFoldDB" id="A0A480B8F4"/>
<evidence type="ECO:0008006" key="4">
    <source>
        <dbReference type="Google" id="ProtNLM"/>
    </source>
</evidence>
<dbReference type="EMBL" id="BJCR01000003">
    <property type="protein sequence ID" value="GCL68477.1"/>
    <property type="molecule type" value="Genomic_DNA"/>
</dbReference>
<comment type="caution">
    <text evidence="2">The sequence shown here is derived from an EMBL/GenBank/DDBJ whole genome shotgun (WGS) entry which is preliminary data.</text>
</comment>
<protein>
    <recommendedName>
        <fullName evidence="4">TonB C-terminal domain-containing protein</fullName>
    </recommendedName>
</protein>
<gene>
    <name evidence="2" type="ORF">PAGU1579_02460</name>
</gene>
<evidence type="ECO:0000313" key="2">
    <source>
        <dbReference type="EMBL" id="GCL68477.1"/>
    </source>
</evidence>
<accession>A0A480B8F4</accession>
<dbReference type="Proteomes" id="UP000303581">
    <property type="component" value="Unassembled WGS sequence"/>
</dbReference>
<feature type="signal peptide" evidence="1">
    <location>
        <begin position="1"/>
        <end position="21"/>
    </location>
</feature>
<keyword evidence="3" id="KW-1185">Reference proteome</keyword>
<evidence type="ECO:0000256" key="1">
    <source>
        <dbReference type="SAM" id="SignalP"/>
    </source>
</evidence>
<organism evidence="2 3">
    <name type="scientific">Veillonella tobetsuensis</name>
    <dbReference type="NCBI Taxonomy" id="1110546"/>
    <lineage>
        <taxon>Bacteria</taxon>
        <taxon>Bacillati</taxon>
        <taxon>Bacillota</taxon>
        <taxon>Negativicutes</taxon>
        <taxon>Veillonellales</taxon>
        <taxon>Veillonellaceae</taxon>
        <taxon>Veillonella</taxon>
    </lineage>
</organism>
<proteinExistence type="predicted"/>
<name>A0A480B8F4_9FIRM</name>